<dbReference type="PANTHER" id="PTHR32322">
    <property type="entry name" value="INNER MEMBRANE TRANSPORTER"/>
    <property type="match status" value="1"/>
</dbReference>
<evidence type="ECO:0000313" key="9">
    <source>
        <dbReference type="Proteomes" id="UP000461880"/>
    </source>
</evidence>
<feature type="transmembrane region" description="Helical" evidence="6">
    <location>
        <begin position="95"/>
        <end position="112"/>
    </location>
</feature>
<evidence type="ECO:0000256" key="5">
    <source>
        <dbReference type="ARBA" id="ARBA00023136"/>
    </source>
</evidence>
<keyword evidence="4 6" id="KW-1133">Transmembrane helix</keyword>
<evidence type="ECO:0000256" key="6">
    <source>
        <dbReference type="SAM" id="Phobius"/>
    </source>
</evidence>
<gene>
    <name evidence="8" type="ORF">FYJ51_07395</name>
</gene>
<feature type="transmembrane region" description="Helical" evidence="6">
    <location>
        <begin position="119"/>
        <end position="137"/>
    </location>
</feature>
<evidence type="ECO:0000256" key="2">
    <source>
        <dbReference type="ARBA" id="ARBA00007362"/>
    </source>
</evidence>
<dbReference type="EMBL" id="VUMN01000015">
    <property type="protein sequence ID" value="MSS58729.1"/>
    <property type="molecule type" value="Genomic_DNA"/>
</dbReference>
<keyword evidence="9" id="KW-1185">Reference proteome</keyword>
<evidence type="ECO:0000259" key="7">
    <source>
        <dbReference type="Pfam" id="PF00892"/>
    </source>
</evidence>
<comment type="subcellular location">
    <subcellularLocation>
        <location evidence="1">Membrane</location>
        <topology evidence="1">Multi-pass membrane protein</topology>
    </subcellularLocation>
</comment>
<comment type="similarity">
    <text evidence="2">Belongs to the EamA transporter family.</text>
</comment>
<feature type="transmembrane region" description="Helical" evidence="6">
    <location>
        <begin position="63"/>
        <end position="80"/>
    </location>
</feature>
<keyword evidence="5 6" id="KW-0472">Membrane</keyword>
<comment type="caution">
    <text evidence="8">The sequence shown here is derived from an EMBL/GenBank/DDBJ whole genome shotgun (WGS) entry which is preliminary data.</text>
</comment>
<feature type="transmembrane region" description="Helical" evidence="6">
    <location>
        <begin position="143"/>
        <end position="163"/>
    </location>
</feature>
<organism evidence="8 9">
    <name type="scientific">Stecheria intestinalis</name>
    <dbReference type="NCBI Taxonomy" id="2606630"/>
    <lineage>
        <taxon>Bacteria</taxon>
        <taxon>Bacillati</taxon>
        <taxon>Bacillota</taxon>
        <taxon>Erysipelotrichia</taxon>
        <taxon>Erysipelotrichales</taxon>
        <taxon>Erysipelotrichaceae</taxon>
        <taxon>Stecheria</taxon>
    </lineage>
</organism>
<feature type="transmembrane region" description="Helical" evidence="6">
    <location>
        <begin position="238"/>
        <end position="257"/>
    </location>
</feature>
<name>A0A7X2TFH3_9FIRM</name>
<dbReference type="Pfam" id="PF00892">
    <property type="entry name" value="EamA"/>
    <property type="match status" value="2"/>
</dbReference>
<dbReference type="InterPro" id="IPR000620">
    <property type="entry name" value="EamA_dom"/>
</dbReference>
<dbReference type="InterPro" id="IPR050638">
    <property type="entry name" value="AA-Vitamin_Transporters"/>
</dbReference>
<dbReference type="SUPFAM" id="SSF103481">
    <property type="entry name" value="Multidrug resistance efflux transporter EmrE"/>
    <property type="match status" value="2"/>
</dbReference>
<evidence type="ECO:0000256" key="1">
    <source>
        <dbReference type="ARBA" id="ARBA00004141"/>
    </source>
</evidence>
<feature type="transmembrane region" description="Helical" evidence="6">
    <location>
        <begin position="175"/>
        <end position="194"/>
    </location>
</feature>
<reference evidence="8 9" key="1">
    <citation type="submission" date="2019-08" db="EMBL/GenBank/DDBJ databases">
        <title>In-depth cultivation of the pig gut microbiome towards novel bacterial diversity and tailored functional studies.</title>
        <authorList>
            <person name="Wylensek D."/>
            <person name="Hitch T.C.A."/>
            <person name="Clavel T."/>
        </authorList>
    </citation>
    <scope>NUCLEOTIDE SEQUENCE [LARGE SCALE GENOMIC DNA]</scope>
    <source>
        <strain evidence="8 9">Oil+RF-744-GAM-WT-6</strain>
    </source>
</reference>
<dbReference type="Proteomes" id="UP000461880">
    <property type="component" value="Unassembled WGS sequence"/>
</dbReference>
<protein>
    <submittedName>
        <fullName evidence="8">DMT family transporter</fullName>
    </submittedName>
</protein>
<feature type="domain" description="EamA" evidence="7">
    <location>
        <begin position="146"/>
        <end position="280"/>
    </location>
</feature>
<evidence type="ECO:0000313" key="8">
    <source>
        <dbReference type="EMBL" id="MSS58729.1"/>
    </source>
</evidence>
<dbReference type="AlphaFoldDB" id="A0A7X2TFH3"/>
<feature type="transmembrane region" description="Helical" evidence="6">
    <location>
        <begin position="30"/>
        <end position="51"/>
    </location>
</feature>
<feature type="transmembrane region" description="Helical" evidence="6">
    <location>
        <begin position="200"/>
        <end position="226"/>
    </location>
</feature>
<keyword evidence="3 6" id="KW-0812">Transmembrane</keyword>
<evidence type="ECO:0000256" key="3">
    <source>
        <dbReference type="ARBA" id="ARBA00022692"/>
    </source>
</evidence>
<proteinExistence type="inferred from homology"/>
<dbReference type="GO" id="GO:0016020">
    <property type="term" value="C:membrane"/>
    <property type="evidence" value="ECO:0007669"/>
    <property type="project" value="UniProtKB-SubCell"/>
</dbReference>
<dbReference type="RefSeq" id="WP_154504614.1">
    <property type="nucleotide sequence ID" value="NZ_VUMN01000015.1"/>
</dbReference>
<evidence type="ECO:0000256" key="4">
    <source>
        <dbReference type="ARBA" id="ARBA00022989"/>
    </source>
</evidence>
<dbReference type="Gene3D" id="1.10.3730.20">
    <property type="match status" value="1"/>
</dbReference>
<feature type="transmembrane region" description="Helical" evidence="6">
    <location>
        <begin position="263"/>
        <end position="281"/>
    </location>
</feature>
<sequence>MRYYLSAILAILFWSSSFIATKIAYQSVSPLLLCMIRFAIASILMGAICLLKGNRQKIEKQDLKPVLLSAILGISVYYALENIALQKTSASDTSLIEAAFPALTALVGLTVYRERPSKRMLAGILISIAGIAVLTEYDPSESSSLFGNLLLLADGFLWGFYNYETKSISGKYDSFTMTFYQTVIGTIFFLPMMVLEKPMLTSITPSVCLAILYLSAACSVAALLLYNYGLKGIPAANAAIIMNLMPIFGVFFSWLILQETISLRQVFGGIIILIGVSVSTTRQPA</sequence>
<feature type="domain" description="EamA" evidence="7">
    <location>
        <begin position="3"/>
        <end position="134"/>
    </location>
</feature>
<accession>A0A7X2TFH3</accession>
<dbReference type="InterPro" id="IPR037185">
    <property type="entry name" value="EmrE-like"/>
</dbReference>
<dbReference type="PANTHER" id="PTHR32322:SF2">
    <property type="entry name" value="EAMA DOMAIN-CONTAINING PROTEIN"/>
    <property type="match status" value="1"/>
</dbReference>